<protein>
    <submittedName>
        <fullName evidence="1">Uncharacterized protein</fullName>
    </submittedName>
</protein>
<sequence length="147" mass="16940">MAFAGREWEFSVPQAAPPSELVPSSAPLNYSDPFDLQLRLYHFAKRCRIPNLEQLILHKLYHTLMHLKPYRETLLSVTGLVPEVLRLLGPQDRLRGLWASYCACVSEDLRTVPNFGGLYMTVWSEFVPDVMEKEQELLSGKIEYDLE</sequence>
<accession>A0AAN6PML6</accession>
<organism evidence="1 2">
    <name type="scientific">Parachaetomium inaequale</name>
    <dbReference type="NCBI Taxonomy" id="2588326"/>
    <lineage>
        <taxon>Eukaryota</taxon>
        <taxon>Fungi</taxon>
        <taxon>Dikarya</taxon>
        <taxon>Ascomycota</taxon>
        <taxon>Pezizomycotina</taxon>
        <taxon>Sordariomycetes</taxon>
        <taxon>Sordariomycetidae</taxon>
        <taxon>Sordariales</taxon>
        <taxon>Chaetomiaceae</taxon>
        <taxon>Parachaetomium</taxon>
    </lineage>
</organism>
<dbReference type="Proteomes" id="UP001303115">
    <property type="component" value="Unassembled WGS sequence"/>
</dbReference>
<comment type="caution">
    <text evidence="1">The sequence shown here is derived from an EMBL/GenBank/DDBJ whole genome shotgun (WGS) entry which is preliminary data.</text>
</comment>
<evidence type="ECO:0000313" key="2">
    <source>
        <dbReference type="Proteomes" id="UP001303115"/>
    </source>
</evidence>
<keyword evidence="2" id="KW-1185">Reference proteome</keyword>
<evidence type="ECO:0000313" key="1">
    <source>
        <dbReference type="EMBL" id="KAK4041626.1"/>
    </source>
</evidence>
<reference evidence="2" key="1">
    <citation type="journal article" date="2023" name="Mol. Phylogenet. Evol.">
        <title>Genome-scale phylogeny and comparative genomics of the fungal order Sordariales.</title>
        <authorList>
            <person name="Hensen N."/>
            <person name="Bonometti L."/>
            <person name="Westerberg I."/>
            <person name="Brannstrom I.O."/>
            <person name="Guillou S."/>
            <person name="Cros-Aarteil S."/>
            <person name="Calhoun S."/>
            <person name="Haridas S."/>
            <person name="Kuo A."/>
            <person name="Mondo S."/>
            <person name="Pangilinan J."/>
            <person name="Riley R."/>
            <person name="LaButti K."/>
            <person name="Andreopoulos B."/>
            <person name="Lipzen A."/>
            <person name="Chen C."/>
            <person name="Yan M."/>
            <person name="Daum C."/>
            <person name="Ng V."/>
            <person name="Clum A."/>
            <person name="Steindorff A."/>
            <person name="Ohm R.A."/>
            <person name="Martin F."/>
            <person name="Silar P."/>
            <person name="Natvig D.O."/>
            <person name="Lalanne C."/>
            <person name="Gautier V."/>
            <person name="Ament-Velasquez S.L."/>
            <person name="Kruys A."/>
            <person name="Hutchinson M.I."/>
            <person name="Powell A.J."/>
            <person name="Barry K."/>
            <person name="Miller A.N."/>
            <person name="Grigoriev I.V."/>
            <person name="Debuchy R."/>
            <person name="Gladieux P."/>
            <person name="Hiltunen Thoren M."/>
            <person name="Johannesson H."/>
        </authorList>
    </citation>
    <scope>NUCLEOTIDE SEQUENCE [LARGE SCALE GENOMIC DNA]</scope>
    <source>
        <strain evidence="2">CBS 284.82</strain>
    </source>
</reference>
<gene>
    <name evidence="1" type="ORF">C8A01DRAFT_34350</name>
</gene>
<dbReference type="AlphaFoldDB" id="A0AAN6PML6"/>
<proteinExistence type="predicted"/>
<name>A0AAN6PML6_9PEZI</name>
<dbReference type="EMBL" id="MU854354">
    <property type="protein sequence ID" value="KAK4041626.1"/>
    <property type="molecule type" value="Genomic_DNA"/>
</dbReference>